<reference evidence="2 3" key="1">
    <citation type="submission" date="2018-04" db="EMBL/GenBank/DDBJ databases">
        <authorList>
            <person name="Zhang X."/>
            <person name="Yuan J."/>
            <person name="Li F."/>
            <person name="Xiang J."/>
        </authorList>
    </citation>
    <scope>NUCLEOTIDE SEQUENCE [LARGE SCALE GENOMIC DNA]</scope>
    <source>
        <tissue evidence="2">Muscle</tissue>
    </source>
</reference>
<evidence type="ECO:0000313" key="3">
    <source>
        <dbReference type="Proteomes" id="UP000283509"/>
    </source>
</evidence>
<accession>A0A3R7QN07</accession>
<keyword evidence="3" id="KW-1185">Reference proteome</keyword>
<feature type="transmembrane region" description="Helical" evidence="1">
    <location>
        <begin position="24"/>
        <end position="40"/>
    </location>
</feature>
<dbReference type="OrthoDB" id="6346354at2759"/>
<name>A0A3R7QN07_PENVA</name>
<dbReference type="EMBL" id="QCYY01000561">
    <property type="protein sequence ID" value="ROT84325.1"/>
    <property type="molecule type" value="Genomic_DNA"/>
</dbReference>
<gene>
    <name evidence="2" type="ORF">C7M84_022487</name>
</gene>
<protein>
    <submittedName>
        <fullName evidence="2">Uncharacterized protein</fullName>
    </submittedName>
</protein>
<dbReference type="AlphaFoldDB" id="A0A3R7QN07"/>
<keyword evidence="1" id="KW-0812">Transmembrane</keyword>
<keyword evidence="1" id="KW-1133">Transmembrane helix</keyword>
<reference evidence="2 3" key="2">
    <citation type="submission" date="2019-01" db="EMBL/GenBank/DDBJ databases">
        <title>The decoding of complex shrimp genome reveals the adaptation for benthos swimmer, frequently molting mechanism and breeding impact on genome.</title>
        <authorList>
            <person name="Sun Y."/>
            <person name="Gao Y."/>
            <person name="Yu Y."/>
        </authorList>
    </citation>
    <scope>NUCLEOTIDE SEQUENCE [LARGE SCALE GENOMIC DNA]</scope>
    <source>
        <tissue evidence="2">Muscle</tissue>
    </source>
</reference>
<keyword evidence="1" id="KW-0472">Membrane</keyword>
<dbReference type="Proteomes" id="UP000283509">
    <property type="component" value="Unassembled WGS sequence"/>
</dbReference>
<evidence type="ECO:0000256" key="1">
    <source>
        <dbReference type="SAM" id="Phobius"/>
    </source>
</evidence>
<comment type="caution">
    <text evidence="2">The sequence shown here is derived from an EMBL/GenBank/DDBJ whole genome shotgun (WGS) entry which is preliminary data.</text>
</comment>
<organism evidence="2 3">
    <name type="scientific">Penaeus vannamei</name>
    <name type="common">Whiteleg shrimp</name>
    <name type="synonym">Litopenaeus vannamei</name>
    <dbReference type="NCBI Taxonomy" id="6689"/>
    <lineage>
        <taxon>Eukaryota</taxon>
        <taxon>Metazoa</taxon>
        <taxon>Ecdysozoa</taxon>
        <taxon>Arthropoda</taxon>
        <taxon>Crustacea</taxon>
        <taxon>Multicrustacea</taxon>
        <taxon>Malacostraca</taxon>
        <taxon>Eumalacostraca</taxon>
        <taxon>Eucarida</taxon>
        <taxon>Decapoda</taxon>
        <taxon>Dendrobranchiata</taxon>
        <taxon>Penaeoidea</taxon>
        <taxon>Penaeidae</taxon>
        <taxon>Penaeus</taxon>
    </lineage>
</organism>
<proteinExistence type="predicted"/>
<sequence>MVWPSTISLFYAMFDLPFINKRTVYVYTYPAVGVVVWLLTRHNVDDTWKNVLLLMPSEFSLPSAGPFWCVPSPWKCSYLLFQSTLPPKSSGSSFLAFASPMRK</sequence>
<evidence type="ECO:0000313" key="2">
    <source>
        <dbReference type="EMBL" id="ROT84325.1"/>
    </source>
</evidence>